<organism evidence="5 6">
    <name type="scientific">Stutzerimonas azotifigens</name>
    <dbReference type="NCBI Taxonomy" id="291995"/>
    <lineage>
        <taxon>Bacteria</taxon>
        <taxon>Pseudomonadati</taxon>
        <taxon>Pseudomonadota</taxon>
        <taxon>Gammaproteobacteria</taxon>
        <taxon>Pseudomonadales</taxon>
        <taxon>Pseudomonadaceae</taxon>
        <taxon>Stutzerimonas</taxon>
    </lineage>
</organism>
<dbReference type="InterPro" id="IPR015991">
    <property type="entry name" value="TatD/YcfH-like"/>
</dbReference>
<evidence type="ECO:0000313" key="6">
    <source>
        <dbReference type="Proteomes" id="UP000786387"/>
    </source>
</evidence>
<dbReference type="PIRSF" id="PIRSF005902">
    <property type="entry name" value="DNase_TatD"/>
    <property type="match status" value="1"/>
</dbReference>
<proteinExistence type="inferred from homology"/>
<dbReference type="Proteomes" id="UP000786387">
    <property type="component" value="Unassembled WGS sequence"/>
</dbReference>
<dbReference type="InterPro" id="IPR001130">
    <property type="entry name" value="TatD-like"/>
</dbReference>
<keyword evidence="6" id="KW-1185">Reference proteome</keyword>
<evidence type="ECO:0000256" key="2">
    <source>
        <dbReference type="ARBA" id="ARBA00022723"/>
    </source>
</evidence>
<name>A0ABR5Z5S1_9GAMM</name>
<protein>
    <submittedName>
        <fullName evidence="5">TatD family hydrolase</fullName>
    </submittedName>
</protein>
<evidence type="ECO:0000256" key="4">
    <source>
        <dbReference type="SAM" id="MobiDB-lite"/>
    </source>
</evidence>
<dbReference type="SUPFAM" id="SSF51556">
    <property type="entry name" value="Metallo-dependent hydrolases"/>
    <property type="match status" value="1"/>
</dbReference>
<gene>
    <name evidence="5" type="ORF">G7026_19270</name>
</gene>
<comment type="caution">
    <text evidence="5">The sequence shown here is derived from an EMBL/GenBank/DDBJ whole genome shotgun (WGS) entry which is preliminary data.</text>
</comment>
<dbReference type="NCBIfam" id="TIGR00010">
    <property type="entry name" value="YchF/TatD family DNA exonuclease"/>
    <property type="match status" value="1"/>
</dbReference>
<comment type="similarity">
    <text evidence="1">Belongs to the metallo-dependent hydrolases superfamily. TatD-type hydrolase family.</text>
</comment>
<keyword evidence="3 5" id="KW-0378">Hydrolase</keyword>
<feature type="compositionally biased region" description="Polar residues" evidence="4">
    <location>
        <begin position="27"/>
        <end position="48"/>
    </location>
</feature>
<dbReference type="CDD" id="cd01310">
    <property type="entry name" value="TatD_DNAse"/>
    <property type="match status" value="1"/>
</dbReference>
<dbReference type="EMBL" id="JAAMRF010000011">
    <property type="protein sequence ID" value="MBA1275492.1"/>
    <property type="molecule type" value="Genomic_DNA"/>
</dbReference>
<reference evidence="5 6" key="1">
    <citation type="submission" date="2020-02" db="EMBL/GenBank/DDBJ databases">
        <title>Synteny-based analysis reveals conserved mechanism for high triclosan tolerance in Pseudomonas, as well as instances of horizontal transfer.</title>
        <authorList>
            <person name="Mcfarland A.G."/>
            <person name="Bertucci H.K."/>
            <person name="Litmann E."/>
            <person name="Shen J."/>
            <person name="Huttenhower C."/>
            <person name="Hartmann E.M."/>
        </authorList>
    </citation>
    <scope>NUCLEOTIDE SEQUENCE [LARGE SCALE GENOMIC DNA]</scope>
    <source>
        <strain evidence="5 6">115A1</strain>
    </source>
</reference>
<keyword evidence="2" id="KW-0479">Metal-binding</keyword>
<evidence type="ECO:0000256" key="3">
    <source>
        <dbReference type="ARBA" id="ARBA00022801"/>
    </source>
</evidence>
<accession>A0ABR5Z5S1</accession>
<feature type="region of interest" description="Disordered" evidence="4">
    <location>
        <begin position="1"/>
        <end position="52"/>
    </location>
</feature>
<dbReference type="PROSITE" id="PS01137">
    <property type="entry name" value="TATD_1"/>
    <property type="match status" value="1"/>
</dbReference>
<dbReference type="InterPro" id="IPR032466">
    <property type="entry name" value="Metal_Hydrolase"/>
</dbReference>
<dbReference type="PANTHER" id="PTHR46124:SF3">
    <property type="entry name" value="HYDROLASE"/>
    <property type="match status" value="1"/>
</dbReference>
<evidence type="ECO:0000313" key="5">
    <source>
        <dbReference type="EMBL" id="MBA1275492.1"/>
    </source>
</evidence>
<dbReference type="PANTHER" id="PTHR46124">
    <property type="entry name" value="D-AMINOACYL-TRNA DEACYLASE"/>
    <property type="match status" value="1"/>
</dbReference>
<dbReference type="GO" id="GO:0016787">
    <property type="term" value="F:hydrolase activity"/>
    <property type="evidence" value="ECO:0007669"/>
    <property type="project" value="UniProtKB-KW"/>
</dbReference>
<dbReference type="Pfam" id="PF01026">
    <property type="entry name" value="TatD_DNase"/>
    <property type="match status" value="1"/>
</dbReference>
<dbReference type="Gene3D" id="3.20.20.140">
    <property type="entry name" value="Metal-dependent hydrolases"/>
    <property type="match status" value="1"/>
</dbReference>
<dbReference type="InterPro" id="IPR018228">
    <property type="entry name" value="DNase_TatD-rel_CS"/>
</dbReference>
<sequence>MSANLGLRWTPPGKARSSGANAAGWTNWASAISKSSPNERPGVSSSRPPETRVPLIDTHTHIDFEHFDDDRHEVIARCQAAGVERLIVLGVHQANWQRVWQLALDEPGVHAALGLHPVFLADHRPEHLDELRHWLGRLCGEDKLCAIGEIGLDYYIEDPDKERQQQLLEAQLNLADEFELPVLLHVRRAHAPMIAALKQRKLKRAGIAHAFSGSWEEAREYIRLGYKLGLGGAGTWPQAHRMHRVLKQLPLESIVLETDAPDITPFSHAGQRNSPEFLPDICRELAELRGIGSEELAEASYRNTCELFGWG</sequence>
<dbReference type="PROSITE" id="PS01091">
    <property type="entry name" value="TATD_3"/>
    <property type="match status" value="1"/>
</dbReference>
<evidence type="ECO:0000256" key="1">
    <source>
        <dbReference type="ARBA" id="ARBA00009275"/>
    </source>
</evidence>